<gene>
    <name evidence="1" type="ORF">GN244_ATG03795</name>
    <name evidence="2" type="ORF">GN958_ATG16773</name>
</gene>
<accession>A0A833SPB2</accession>
<comment type="caution">
    <text evidence="1">The sequence shown here is derived from an EMBL/GenBank/DDBJ whole genome shotgun (WGS) entry which is preliminary data.</text>
</comment>
<organism evidence="1 3">
    <name type="scientific">Phytophthora infestans</name>
    <name type="common">Potato late blight agent</name>
    <name type="synonym">Botrytis infestans</name>
    <dbReference type="NCBI Taxonomy" id="4787"/>
    <lineage>
        <taxon>Eukaryota</taxon>
        <taxon>Sar</taxon>
        <taxon>Stramenopiles</taxon>
        <taxon>Oomycota</taxon>
        <taxon>Peronosporomycetes</taxon>
        <taxon>Peronosporales</taxon>
        <taxon>Peronosporaceae</taxon>
        <taxon>Phytophthora</taxon>
    </lineage>
</organism>
<dbReference type="Proteomes" id="UP000704712">
    <property type="component" value="Unassembled WGS sequence"/>
</dbReference>
<reference evidence="1" key="1">
    <citation type="submission" date="2020-04" db="EMBL/GenBank/DDBJ databases">
        <title>Hybrid Assembly of Korean Phytophthora infestans isolates.</title>
        <authorList>
            <person name="Prokchorchik M."/>
            <person name="Lee Y."/>
            <person name="Seo J."/>
            <person name="Cho J.-H."/>
            <person name="Park Y.-E."/>
            <person name="Jang D.-C."/>
            <person name="Im J.-S."/>
            <person name="Choi J.-G."/>
            <person name="Park H.-J."/>
            <person name="Lee G.-B."/>
            <person name="Lee Y.-G."/>
            <person name="Hong S.-Y."/>
            <person name="Cho K."/>
            <person name="Sohn K.H."/>
        </authorList>
    </citation>
    <scope>NUCLEOTIDE SEQUENCE</scope>
    <source>
        <strain evidence="1">KR_1_A1</strain>
        <strain evidence="2">KR_2_A2</strain>
    </source>
</reference>
<proteinExistence type="predicted"/>
<sequence>MFVDIYKSLVIFLRVPENFVSGNLPVANIAMARFKTDGGVVEVQRATPAVARRLRESLAKTTRLLADFER</sequence>
<dbReference type="AlphaFoldDB" id="A0A833SPB2"/>
<keyword evidence="3" id="KW-1185">Reference proteome</keyword>
<dbReference type="EMBL" id="WSZM01000079">
    <property type="protein sequence ID" value="KAF4043921.1"/>
    <property type="molecule type" value="Genomic_DNA"/>
</dbReference>
<evidence type="ECO:0000313" key="1">
    <source>
        <dbReference type="EMBL" id="KAF4043921.1"/>
    </source>
</evidence>
<evidence type="ECO:0000313" key="2">
    <source>
        <dbReference type="EMBL" id="KAF4134091.1"/>
    </source>
</evidence>
<evidence type="ECO:0000313" key="3">
    <source>
        <dbReference type="Proteomes" id="UP000602510"/>
    </source>
</evidence>
<name>A0A833SPB2_PHYIN</name>
<dbReference type="Proteomes" id="UP000602510">
    <property type="component" value="Unassembled WGS sequence"/>
</dbReference>
<dbReference type="EMBL" id="JAACNO010002339">
    <property type="protein sequence ID" value="KAF4134091.1"/>
    <property type="molecule type" value="Genomic_DNA"/>
</dbReference>
<protein>
    <submittedName>
        <fullName evidence="1">Uncharacterized protein</fullName>
    </submittedName>
</protein>